<dbReference type="PANTHER" id="PTHR30619:SF1">
    <property type="entry name" value="RECOMBINATION PROTEIN 2"/>
    <property type="match status" value="1"/>
</dbReference>
<dbReference type="NCBIfam" id="TIGR00360">
    <property type="entry name" value="ComEC_N-term"/>
    <property type="match status" value="1"/>
</dbReference>
<feature type="transmembrane region" description="Helical" evidence="6">
    <location>
        <begin position="287"/>
        <end position="310"/>
    </location>
</feature>
<protein>
    <submittedName>
        <fullName evidence="8">Competence protein ComEC</fullName>
    </submittedName>
</protein>
<dbReference type="InterPro" id="IPR004797">
    <property type="entry name" value="Competence_ComEC/Rec2"/>
</dbReference>
<evidence type="ECO:0000256" key="3">
    <source>
        <dbReference type="ARBA" id="ARBA00022692"/>
    </source>
</evidence>
<feature type="transmembrane region" description="Helical" evidence="6">
    <location>
        <begin position="356"/>
        <end position="376"/>
    </location>
</feature>
<dbReference type="InterPro" id="IPR004477">
    <property type="entry name" value="ComEC_N"/>
</dbReference>
<name>A0ABU1IL03_9BACL</name>
<feature type="transmembrane region" description="Helical" evidence="6">
    <location>
        <begin position="480"/>
        <end position="501"/>
    </location>
</feature>
<evidence type="ECO:0000256" key="6">
    <source>
        <dbReference type="SAM" id="Phobius"/>
    </source>
</evidence>
<evidence type="ECO:0000256" key="2">
    <source>
        <dbReference type="ARBA" id="ARBA00022475"/>
    </source>
</evidence>
<dbReference type="InterPro" id="IPR036866">
    <property type="entry name" value="RibonucZ/Hydroxyglut_hydro"/>
</dbReference>
<dbReference type="InterPro" id="IPR001279">
    <property type="entry name" value="Metallo-B-lactamas"/>
</dbReference>
<dbReference type="NCBIfam" id="TIGR00361">
    <property type="entry name" value="ComEC_Rec2"/>
    <property type="match status" value="1"/>
</dbReference>
<feature type="transmembrane region" description="Helical" evidence="6">
    <location>
        <begin position="28"/>
        <end position="47"/>
    </location>
</feature>
<dbReference type="CDD" id="cd07731">
    <property type="entry name" value="ComA-like_MBL-fold"/>
    <property type="match status" value="1"/>
</dbReference>
<dbReference type="InterPro" id="IPR035681">
    <property type="entry name" value="ComA-like_MBL"/>
</dbReference>
<evidence type="ECO:0000313" key="9">
    <source>
        <dbReference type="Proteomes" id="UP001185012"/>
    </source>
</evidence>
<accession>A0ABU1IL03</accession>
<dbReference type="RefSeq" id="WP_309863301.1">
    <property type="nucleotide sequence ID" value="NZ_JAVDQG010000002.1"/>
</dbReference>
<keyword evidence="5 6" id="KW-0472">Membrane</keyword>
<feature type="transmembrane region" description="Helical" evidence="6">
    <location>
        <begin position="448"/>
        <end position="468"/>
    </location>
</feature>
<feature type="transmembrane region" description="Helical" evidence="6">
    <location>
        <begin position="382"/>
        <end position="401"/>
    </location>
</feature>
<dbReference type="Gene3D" id="3.60.15.10">
    <property type="entry name" value="Ribonuclease Z/Hydroxyacylglutathione hydrolase-like"/>
    <property type="match status" value="1"/>
</dbReference>
<dbReference type="InterPro" id="IPR052159">
    <property type="entry name" value="Competence_DNA_uptake"/>
</dbReference>
<proteinExistence type="predicted"/>
<evidence type="ECO:0000256" key="4">
    <source>
        <dbReference type="ARBA" id="ARBA00022989"/>
    </source>
</evidence>
<reference evidence="8 9" key="1">
    <citation type="submission" date="2023-07" db="EMBL/GenBank/DDBJ databases">
        <title>Genomic Encyclopedia of Type Strains, Phase IV (KMG-IV): sequencing the most valuable type-strain genomes for metagenomic binning, comparative biology and taxonomic classification.</title>
        <authorList>
            <person name="Goeker M."/>
        </authorList>
    </citation>
    <scope>NUCLEOTIDE SEQUENCE [LARGE SCALE GENOMIC DNA]</scope>
    <source>
        <strain evidence="8 9">DSM 45903</strain>
    </source>
</reference>
<dbReference type="SMART" id="SM00849">
    <property type="entry name" value="Lactamase_B"/>
    <property type="match status" value="1"/>
</dbReference>
<dbReference type="InterPro" id="IPR025405">
    <property type="entry name" value="DUF4131"/>
</dbReference>
<dbReference type="Pfam" id="PF03772">
    <property type="entry name" value="Competence"/>
    <property type="match status" value="1"/>
</dbReference>
<dbReference type="SUPFAM" id="SSF56281">
    <property type="entry name" value="Metallo-hydrolase/oxidoreductase"/>
    <property type="match status" value="1"/>
</dbReference>
<organism evidence="8 9">
    <name type="scientific">Desmospora profundinema</name>
    <dbReference type="NCBI Taxonomy" id="1571184"/>
    <lineage>
        <taxon>Bacteria</taxon>
        <taxon>Bacillati</taxon>
        <taxon>Bacillota</taxon>
        <taxon>Bacilli</taxon>
        <taxon>Bacillales</taxon>
        <taxon>Thermoactinomycetaceae</taxon>
        <taxon>Desmospora</taxon>
    </lineage>
</organism>
<gene>
    <name evidence="8" type="ORF">JOE21_001084</name>
</gene>
<keyword evidence="9" id="KW-1185">Reference proteome</keyword>
<comment type="caution">
    <text evidence="8">The sequence shown here is derived from an EMBL/GenBank/DDBJ whole genome shotgun (WGS) entry which is preliminary data.</text>
</comment>
<evidence type="ECO:0000259" key="7">
    <source>
        <dbReference type="SMART" id="SM00849"/>
    </source>
</evidence>
<dbReference type="EMBL" id="JAVDQG010000002">
    <property type="protein sequence ID" value="MDR6225093.1"/>
    <property type="molecule type" value="Genomic_DNA"/>
</dbReference>
<feature type="transmembrane region" description="Helical" evidence="6">
    <location>
        <begin position="507"/>
        <end position="524"/>
    </location>
</feature>
<evidence type="ECO:0000313" key="8">
    <source>
        <dbReference type="EMBL" id="MDR6225093.1"/>
    </source>
</evidence>
<evidence type="ECO:0000256" key="5">
    <source>
        <dbReference type="ARBA" id="ARBA00023136"/>
    </source>
</evidence>
<keyword evidence="3 6" id="KW-0812">Transmembrane</keyword>
<feature type="transmembrane region" description="Helical" evidence="6">
    <location>
        <begin position="330"/>
        <end position="349"/>
    </location>
</feature>
<keyword evidence="4 6" id="KW-1133">Transmembrane helix</keyword>
<evidence type="ECO:0000256" key="1">
    <source>
        <dbReference type="ARBA" id="ARBA00004651"/>
    </source>
</evidence>
<feature type="domain" description="Metallo-beta-lactamase" evidence="7">
    <location>
        <begin position="542"/>
        <end position="753"/>
    </location>
</feature>
<dbReference type="Proteomes" id="UP001185012">
    <property type="component" value="Unassembled WGS sequence"/>
</dbReference>
<dbReference type="Pfam" id="PF13567">
    <property type="entry name" value="DUF4131"/>
    <property type="match status" value="1"/>
</dbReference>
<sequence>MGGNRPLVAIGAGWITGIVVAREWALDVWWWLLFALMAMVAGGVWVYRVGRGWGVCLLAVGLCLGGAAFSWAESGNQTVIPDERSGREPWTLTGIVAAPPEADGNRGQWTMVVKQAEQTGGRLLDADEPVVVQVRFDHPGEKEAILALKRGQTIRFPAALKAPDSARNPGAFDYRTYLYHRGIHWVAVVESGKQVEVLDPTPSWRSELDRFRHFLGERVEAIYPEETAGLVRGMLLGERKQVPPVVEENFILLGLIHLLAISGLHVGVFVGCLFGGLQWCGVTRERAVILTMLAIPFYVLLTGVGAPVVRAGTMAALALLAVRLRQFSDGLSFLAVAAMAMLIWNPYWLFEAGFQLSFTVTGALLLAVRPLAHVLPFPWLRLNQLVAVTVTAQMASLPLVLHHFREISLLSGVLNLVVVPVVSVMVIPTAFLALLLSLVSDGLAWLPAQFSSTILAWTTAVIHPIAAWTESRVVVSPPSWGWIALYAITCGGLLGGITGGPLVRRRMLPGALVLILILGWWVWLPAGWSKGELRITFLDVGQGDCAVIETPENRVIVVDGGGTLPFSREDWQQRRRDYEVGRDVVVPYLKYRGIRRIDELVLSHGDADHIGGIRAVARRFPVKQVIRNGHPPQSGLEEELMEILFSRGASVRVPDVGTAWEVEAGIHLQFLHPGEDLGSDPNNDSVVFLLTAFDRHILMTGDIEEEAERQIIRRWELPPLDLLKVAHHGSRTSTGQVWLDHSRPRMAIISAGRNNRYGHPSPEVVERLQMRDIPLWRTDRDGAVTFILNKSGWRVETMVDRK</sequence>
<keyword evidence="2" id="KW-1003">Cell membrane</keyword>
<dbReference type="Pfam" id="PF00753">
    <property type="entry name" value="Lactamase_B"/>
    <property type="match status" value="1"/>
</dbReference>
<dbReference type="PANTHER" id="PTHR30619">
    <property type="entry name" value="DNA INTERNALIZATION/COMPETENCE PROTEIN COMEC/REC2"/>
    <property type="match status" value="1"/>
</dbReference>
<comment type="subcellular location">
    <subcellularLocation>
        <location evidence="1">Cell membrane</location>
        <topology evidence="1">Multi-pass membrane protein</topology>
    </subcellularLocation>
</comment>
<feature type="transmembrane region" description="Helical" evidence="6">
    <location>
        <begin position="250"/>
        <end position="275"/>
    </location>
</feature>
<feature type="transmembrane region" description="Helical" evidence="6">
    <location>
        <begin position="413"/>
        <end position="436"/>
    </location>
</feature>